<dbReference type="AlphaFoldDB" id="A0A7W8MF58"/>
<sequence length="165" mass="17278">MRALAFLMLAPVALAACGERADEAAPTPAEVVSAAPATSDVAPAAPAVLTAADLRRVCRAGLAGIHGQQLTDISIDGVEGEVVNASWRAPVDGGRRRAQCRVEGDLITWKPADAQTPEEARWMNQSGDPVTRFVLDGEAITINTTLPDGTTATEEYAVATEQEAR</sequence>
<dbReference type="Proteomes" id="UP000566663">
    <property type="component" value="Unassembled WGS sequence"/>
</dbReference>
<dbReference type="EMBL" id="JACHFZ010000001">
    <property type="protein sequence ID" value="MBB5290848.1"/>
    <property type="molecule type" value="Genomic_DNA"/>
</dbReference>
<dbReference type="RefSeq" id="WP_183251759.1">
    <property type="nucleotide sequence ID" value="NZ_BAAAFF010000004.1"/>
</dbReference>
<evidence type="ECO:0000313" key="3">
    <source>
        <dbReference type="Proteomes" id="UP000566663"/>
    </source>
</evidence>
<dbReference type="PROSITE" id="PS51257">
    <property type="entry name" value="PROKAR_LIPOPROTEIN"/>
    <property type="match status" value="1"/>
</dbReference>
<protein>
    <submittedName>
        <fullName evidence="2">Uncharacterized protein</fullName>
    </submittedName>
</protein>
<keyword evidence="3" id="KW-1185">Reference proteome</keyword>
<reference evidence="2 3" key="1">
    <citation type="submission" date="2020-08" db="EMBL/GenBank/DDBJ databases">
        <title>Genomic Encyclopedia of Type Strains, Phase IV (KMG-IV): sequencing the most valuable type-strain genomes for metagenomic binning, comparative biology and taxonomic classification.</title>
        <authorList>
            <person name="Goeker M."/>
        </authorList>
    </citation>
    <scope>NUCLEOTIDE SEQUENCE [LARGE SCALE GENOMIC DNA]</scope>
    <source>
        <strain evidence="2 3">DSM 25335</strain>
    </source>
</reference>
<keyword evidence="1" id="KW-0732">Signal</keyword>
<proteinExistence type="predicted"/>
<accession>A0A7W8MF58</accession>
<name>A0A7W8MF58_9CAUL</name>
<gene>
    <name evidence="2" type="ORF">HNQ67_000344</name>
</gene>
<feature type="chain" id="PRO_5030518501" evidence="1">
    <location>
        <begin position="16"/>
        <end position="165"/>
    </location>
</feature>
<organism evidence="2 3">
    <name type="scientific">Brevundimonas basaltis</name>
    <dbReference type="NCBI Taxonomy" id="472166"/>
    <lineage>
        <taxon>Bacteria</taxon>
        <taxon>Pseudomonadati</taxon>
        <taxon>Pseudomonadota</taxon>
        <taxon>Alphaproteobacteria</taxon>
        <taxon>Caulobacterales</taxon>
        <taxon>Caulobacteraceae</taxon>
        <taxon>Brevundimonas</taxon>
    </lineage>
</organism>
<evidence type="ECO:0000256" key="1">
    <source>
        <dbReference type="SAM" id="SignalP"/>
    </source>
</evidence>
<evidence type="ECO:0000313" key="2">
    <source>
        <dbReference type="EMBL" id="MBB5290848.1"/>
    </source>
</evidence>
<feature type="signal peptide" evidence="1">
    <location>
        <begin position="1"/>
        <end position="15"/>
    </location>
</feature>
<comment type="caution">
    <text evidence="2">The sequence shown here is derived from an EMBL/GenBank/DDBJ whole genome shotgun (WGS) entry which is preliminary data.</text>
</comment>